<keyword evidence="2" id="KW-1185">Reference proteome</keyword>
<sequence>MRYRRVATAAIDDNYVNPQSQCRIFALPAELRNSIYTLVLTVPTNSTGTVEISRRTDRARPCVLSQLQTCRLVQHEAHGIFYASSPLEIRYRAYEPHRADYLYTFPSLVCDLSAKRLAAVQELTVPIGAFEHATSVLKCLGPCVDLKRLFLIYKLYGRSVWEQDINTVRQEFKREWPFLRKAFRVLPLSLRTVTLGSDRQSQDQDVEEEYRKFEQEICAKLAGTLKAHLERGLPVTGRVGVTVNAGLPSSCDLE</sequence>
<dbReference type="PANTHER" id="PTHR42085:SF1">
    <property type="entry name" value="F-BOX DOMAIN-CONTAINING PROTEIN"/>
    <property type="match status" value="1"/>
</dbReference>
<name>A0AAJ0DBI3_9PEZI</name>
<reference evidence="1" key="1">
    <citation type="submission" date="2023-04" db="EMBL/GenBank/DDBJ databases">
        <title>Black Yeasts Isolated from many extreme environments.</title>
        <authorList>
            <person name="Coleine C."/>
            <person name="Stajich J.E."/>
            <person name="Selbmann L."/>
        </authorList>
    </citation>
    <scope>NUCLEOTIDE SEQUENCE</scope>
    <source>
        <strain evidence="1">CCFEE 5312</strain>
    </source>
</reference>
<dbReference type="AlphaFoldDB" id="A0AAJ0DBI3"/>
<dbReference type="EMBL" id="JAWDJX010000029">
    <property type="protein sequence ID" value="KAK3050889.1"/>
    <property type="molecule type" value="Genomic_DNA"/>
</dbReference>
<dbReference type="Proteomes" id="UP001271007">
    <property type="component" value="Unassembled WGS sequence"/>
</dbReference>
<evidence type="ECO:0000313" key="1">
    <source>
        <dbReference type="EMBL" id="KAK3050889.1"/>
    </source>
</evidence>
<dbReference type="InterPro" id="IPR038883">
    <property type="entry name" value="AN11006-like"/>
</dbReference>
<accession>A0AAJ0DBI3</accession>
<protein>
    <submittedName>
        <fullName evidence="1">Uncharacterized protein</fullName>
    </submittedName>
</protein>
<evidence type="ECO:0000313" key="2">
    <source>
        <dbReference type="Proteomes" id="UP001271007"/>
    </source>
</evidence>
<comment type="caution">
    <text evidence="1">The sequence shown here is derived from an EMBL/GenBank/DDBJ whole genome shotgun (WGS) entry which is preliminary data.</text>
</comment>
<dbReference type="PANTHER" id="PTHR42085">
    <property type="entry name" value="F-BOX DOMAIN-CONTAINING PROTEIN"/>
    <property type="match status" value="1"/>
</dbReference>
<proteinExistence type="predicted"/>
<gene>
    <name evidence="1" type="ORF">LTR09_007967</name>
</gene>
<organism evidence="1 2">
    <name type="scientific">Extremus antarcticus</name>
    <dbReference type="NCBI Taxonomy" id="702011"/>
    <lineage>
        <taxon>Eukaryota</taxon>
        <taxon>Fungi</taxon>
        <taxon>Dikarya</taxon>
        <taxon>Ascomycota</taxon>
        <taxon>Pezizomycotina</taxon>
        <taxon>Dothideomycetes</taxon>
        <taxon>Dothideomycetidae</taxon>
        <taxon>Mycosphaerellales</taxon>
        <taxon>Extremaceae</taxon>
        <taxon>Extremus</taxon>
    </lineage>
</organism>